<gene>
    <name evidence="1" type="ORF">JJB97_09515</name>
</gene>
<evidence type="ECO:0000313" key="1">
    <source>
        <dbReference type="EMBL" id="MBK4715567.1"/>
    </source>
</evidence>
<protein>
    <submittedName>
        <fullName evidence="1">Uncharacterized protein</fullName>
    </submittedName>
</protein>
<accession>A0A8K0V209</accession>
<dbReference type="Proteomes" id="UP000659047">
    <property type="component" value="Unassembled WGS sequence"/>
</dbReference>
<comment type="caution">
    <text evidence="1">The sequence shown here is derived from an EMBL/GenBank/DDBJ whole genome shotgun (WGS) entry which is preliminary data.</text>
</comment>
<dbReference type="EMBL" id="JAEPBH010000021">
    <property type="protein sequence ID" value="MBK4715567.1"/>
    <property type="molecule type" value="Genomic_DNA"/>
</dbReference>
<keyword evidence="2" id="KW-1185">Reference proteome</keyword>
<name>A0A8K0V209_9ENTR</name>
<proteinExistence type="predicted"/>
<evidence type="ECO:0000313" key="2">
    <source>
        <dbReference type="Proteomes" id="UP000659047"/>
    </source>
</evidence>
<organism evidence="1 2">
    <name type="scientific">Tenebrionibacter intestinalis</name>
    <dbReference type="NCBI Taxonomy" id="2799638"/>
    <lineage>
        <taxon>Bacteria</taxon>
        <taxon>Pseudomonadati</taxon>
        <taxon>Pseudomonadota</taxon>
        <taxon>Gammaproteobacteria</taxon>
        <taxon>Enterobacterales</taxon>
        <taxon>Enterobacteriaceae</taxon>
        <taxon>Tenebrionibacter/Tenebrionicola group</taxon>
        <taxon>Tenebrionibacter</taxon>
    </lineage>
</organism>
<reference evidence="1" key="1">
    <citation type="submission" date="2021-01" db="EMBL/GenBank/DDBJ databases">
        <title>Intestinitalea alba gen. nov., sp. nov., a novel genus of the family Enterobacteriaceae, isolated from the gut of the plastic-eating mealworm Tenebrio molitor L.</title>
        <authorList>
            <person name="Yang Y."/>
        </authorList>
    </citation>
    <scope>NUCLEOTIDE SEQUENCE</scope>
    <source>
        <strain evidence="1">BIT-L3</strain>
    </source>
</reference>
<sequence>MRRLSGLPFWQCADWRDCRSPGAAGEGVYLAHAVLFDSATPESAVGIPLFGVFRSAWRFVPAAGVAAVYFLRPDYWGLIVGNLALLAQGKLRFYVPHPERSLQKENL</sequence>
<dbReference type="AlphaFoldDB" id="A0A8K0V209"/>